<evidence type="ECO:0000313" key="4">
    <source>
        <dbReference type="Proteomes" id="UP000002506"/>
    </source>
</evidence>
<feature type="transmembrane region" description="Helical" evidence="1">
    <location>
        <begin position="158"/>
        <end position="182"/>
    </location>
</feature>
<feature type="transmembrane region" description="Helical" evidence="1">
    <location>
        <begin position="188"/>
        <end position="211"/>
    </location>
</feature>
<reference evidence="3 4" key="1">
    <citation type="journal article" date="2009" name="PLoS Genet.">
        <title>Localized plasticity in the streamlined genomes of vinyl chloride respiring Dehalococcoides.</title>
        <authorList>
            <person name="McMurdie P.J."/>
            <person name="Behrens S.F."/>
            <person name="Muller J.A."/>
            <person name="Goke J."/>
            <person name="Ritalahti K.M."/>
            <person name="Wagner R."/>
            <person name="Goltsman E."/>
            <person name="Lapidus A."/>
            <person name="Holmes S."/>
            <person name="Loffler F.E."/>
            <person name="Spormann A.M."/>
        </authorList>
    </citation>
    <scope>NUCLEOTIDE SEQUENCE [LARGE SCALE GENOMIC DNA]</scope>
    <source>
        <strain evidence="3 4">VS</strain>
    </source>
</reference>
<feature type="transmembrane region" description="Helical" evidence="1">
    <location>
        <begin position="60"/>
        <end position="88"/>
    </location>
</feature>
<dbReference type="RefSeq" id="WP_012882451.1">
    <property type="nucleotide sequence ID" value="NC_013552.1"/>
</dbReference>
<keyword evidence="1" id="KW-1133">Transmembrane helix</keyword>
<dbReference type="AlphaFoldDB" id="D2BJ07"/>
<proteinExistence type="predicted"/>
<evidence type="ECO:0000313" key="3">
    <source>
        <dbReference type="EMBL" id="ACZ62307.1"/>
    </source>
</evidence>
<evidence type="ECO:0000256" key="1">
    <source>
        <dbReference type="SAM" id="Phobius"/>
    </source>
</evidence>
<keyword evidence="1" id="KW-0812">Transmembrane</keyword>
<dbReference type="KEGG" id="dev:DhcVS_1195"/>
<dbReference type="eggNOG" id="COG0586">
    <property type="taxonomic scope" value="Bacteria"/>
</dbReference>
<feature type="transmembrane region" description="Helical" evidence="1">
    <location>
        <begin position="100"/>
        <end position="122"/>
    </location>
</feature>
<sequence>MADLPEEDISICATGAELKTRAWFKRWGIWLGVLVIIISIALSIWLIIRRDIIQDLAGYGYVGMFAISFLGSSISIVPVPMLAVQFTLGGVLPPPVGDPILGPLFAGIVASLAEALGGFSIYMTGYSGKSSLAGTDSGSKLNRLYCKMMHLMERRGSLMVFILSAIINPFFYPMTLAAGAVNFGIRKFMLISLAGKFIKCTAICYAGYFGLTRLFGFE</sequence>
<keyword evidence="1" id="KW-0472">Membrane</keyword>
<evidence type="ECO:0000259" key="2">
    <source>
        <dbReference type="Pfam" id="PF09335"/>
    </source>
</evidence>
<gene>
    <name evidence="3" type="ordered locus">DhcVS_1195</name>
</gene>
<organism evidence="3 4">
    <name type="scientific">Dehalococcoides mccartyi (strain VS)</name>
    <dbReference type="NCBI Taxonomy" id="311424"/>
    <lineage>
        <taxon>Bacteria</taxon>
        <taxon>Bacillati</taxon>
        <taxon>Chloroflexota</taxon>
        <taxon>Dehalococcoidia</taxon>
        <taxon>Dehalococcoidales</taxon>
        <taxon>Dehalococcoidaceae</taxon>
        <taxon>Dehalococcoides</taxon>
    </lineage>
</organism>
<dbReference type="Proteomes" id="UP000002506">
    <property type="component" value="Chromosome"/>
</dbReference>
<dbReference type="EMBL" id="CP001827">
    <property type="protein sequence ID" value="ACZ62307.1"/>
    <property type="molecule type" value="Genomic_DNA"/>
</dbReference>
<dbReference type="HOGENOM" id="CLU_1265213_0_0_0"/>
<protein>
    <recommendedName>
        <fullName evidence="2">VTT domain-containing protein</fullName>
    </recommendedName>
</protein>
<name>D2BJ07_DEHMV</name>
<dbReference type="OrthoDB" id="166324at2"/>
<feature type="transmembrane region" description="Helical" evidence="1">
    <location>
        <begin position="27"/>
        <end position="48"/>
    </location>
</feature>
<feature type="domain" description="VTT" evidence="2">
    <location>
        <begin position="92"/>
        <end position="208"/>
    </location>
</feature>
<accession>D2BJ07</accession>
<dbReference type="Pfam" id="PF09335">
    <property type="entry name" value="VTT_dom"/>
    <property type="match status" value="1"/>
</dbReference>
<dbReference type="InterPro" id="IPR032816">
    <property type="entry name" value="VTT_dom"/>
</dbReference>